<dbReference type="InterPro" id="IPR025649">
    <property type="entry name" value="DUF4360"/>
</dbReference>
<proteinExistence type="predicted"/>
<feature type="signal peptide" evidence="1">
    <location>
        <begin position="1"/>
        <end position="18"/>
    </location>
</feature>
<evidence type="ECO:0000313" key="2">
    <source>
        <dbReference type="EMBL" id="KAK4184381.1"/>
    </source>
</evidence>
<feature type="chain" id="PRO_5042993618" evidence="1">
    <location>
        <begin position="19"/>
        <end position="207"/>
    </location>
</feature>
<comment type="caution">
    <text evidence="2">The sequence shown here is derived from an EMBL/GenBank/DDBJ whole genome shotgun (WGS) entry which is preliminary data.</text>
</comment>
<dbReference type="Proteomes" id="UP001302126">
    <property type="component" value="Unassembled WGS sequence"/>
</dbReference>
<organism evidence="2 3">
    <name type="scientific">Podospora australis</name>
    <dbReference type="NCBI Taxonomy" id="1536484"/>
    <lineage>
        <taxon>Eukaryota</taxon>
        <taxon>Fungi</taxon>
        <taxon>Dikarya</taxon>
        <taxon>Ascomycota</taxon>
        <taxon>Pezizomycotina</taxon>
        <taxon>Sordariomycetes</taxon>
        <taxon>Sordariomycetidae</taxon>
        <taxon>Sordariales</taxon>
        <taxon>Podosporaceae</taxon>
        <taxon>Podospora</taxon>
    </lineage>
</organism>
<keyword evidence="1" id="KW-0732">Signal</keyword>
<sequence>MRFQTLTTLTLLPAAALAAPAPLDAEPAAAALAPNNVHIVGGSLLGSGCPSGPVDIRCDGSKTRLEIVFPEFSVKTGSGTQASDWRKNCKLTLNMEFDAGFQVSTRTTSLRGYAQLPSGASGQCSSTFDFTGASGSSTYTTDLDGPRQGSFEVTASANAQRWSSCGGTTAIMNVNTQCSISPTSQNAQITIGHSSRPVVVAIEWRRC</sequence>
<dbReference type="PANTHER" id="PTHR38847:SF1">
    <property type="entry name" value="PSEUDOURIDINE SYNTHASE RSUA_RLUA-LIKE DOMAIN-CONTAINING PROTEIN"/>
    <property type="match status" value="1"/>
</dbReference>
<evidence type="ECO:0000313" key="3">
    <source>
        <dbReference type="Proteomes" id="UP001302126"/>
    </source>
</evidence>
<reference evidence="2" key="1">
    <citation type="journal article" date="2023" name="Mol. Phylogenet. Evol.">
        <title>Genome-scale phylogeny and comparative genomics of the fungal order Sordariales.</title>
        <authorList>
            <person name="Hensen N."/>
            <person name="Bonometti L."/>
            <person name="Westerberg I."/>
            <person name="Brannstrom I.O."/>
            <person name="Guillou S."/>
            <person name="Cros-Aarteil S."/>
            <person name="Calhoun S."/>
            <person name="Haridas S."/>
            <person name="Kuo A."/>
            <person name="Mondo S."/>
            <person name="Pangilinan J."/>
            <person name="Riley R."/>
            <person name="LaButti K."/>
            <person name="Andreopoulos B."/>
            <person name="Lipzen A."/>
            <person name="Chen C."/>
            <person name="Yan M."/>
            <person name="Daum C."/>
            <person name="Ng V."/>
            <person name="Clum A."/>
            <person name="Steindorff A."/>
            <person name="Ohm R.A."/>
            <person name="Martin F."/>
            <person name="Silar P."/>
            <person name="Natvig D.O."/>
            <person name="Lalanne C."/>
            <person name="Gautier V."/>
            <person name="Ament-Velasquez S.L."/>
            <person name="Kruys A."/>
            <person name="Hutchinson M.I."/>
            <person name="Powell A.J."/>
            <person name="Barry K."/>
            <person name="Miller A.N."/>
            <person name="Grigoriev I.V."/>
            <person name="Debuchy R."/>
            <person name="Gladieux P."/>
            <person name="Hiltunen Thoren M."/>
            <person name="Johannesson H."/>
        </authorList>
    </citation>
    <scope>NUCLEOTIDE SEQUENCE</scope>
    <source>
        <strain evidence="2">PSN309</strain>
    </source>
</reference>
<protein>
    <submittedName>
        <fullName evidence="2">Secreted protein</fullName>
    </submittedName>
</protein>
<dbReference type="EMBL" id="MU864491">
    <property type="protein sequence ID" value="KAK4184381.1"/>
    <property type="molecule type" value="Genomic_DNA"/>
</dbReference>
<dbReference type="AlphaFoldDB" id="A0AAN6WN60"/>
<dbReference type="Pfam" id="PF14273">
    <property type="entry name" value="DUF4360"/>
    <property type="match status" value="1"/>
</dbReference>
<reference evidence="2" key="2">
    <citation type="submission" date="2023-05" db="EMBL/GenBank/DDBJ databases">
        <authorList>
            <consortium name="Lawrence Berkeley National Laboratory"/>
            <person name="Steindorff A."/>
            <person name="Hensen N."/>
            <person name="Bonometti L."/>
            <person name="Westerberg I."/>
            <person name="Brannstrom I.O."/>
            <person name="Guillou S."/>
            <person name="Cros-Aarteil S."/>
            <person name="Calhoun S."/>
            <person name="Haridas S."/>
            <person name="Kuo A."/>
            <person name="Mondo S."/>
            <person name="Pangilinan J."/>
            <person name="Riley R."/>
            <person name="Labutti K."/>
            <person name="Andreopoulos B."/>
            <person name="Lipzen A."/>
            <person name="Chen C."/>
            <person name="Yanf M."/>
            <person name="Daum C."/>
            <person name="Ng V."/>
            <person name="Clum A."/>
            <person name="Ohm R."/>
            <person name="Martin F."/>
            <person name="Silar P."/>
            <person name="Natvig D."/>
            <person name="Lalanne C."/>
            <person name="Gautier V."/>
            <person name="Ament-Velasquez S.L."/>
            <person name="Kruys A."/>
            <person name="Hutchinson M.I."/>
            <person name="Powell A.J."/>
            <person name="Barry K."/>
            <person name="Miller A.N."/>
            <person name="Grigoriev I.V."/>
            <person name="Debuchy R."/>
            <person name="Gladieux P."/>
            <person name="Thoren M.H."/>
            <person name="Johannesson H."/>
        </authorList>
    </citation>
    <scope>NUCLEOTIDE SEQUENCE</scope>
    <source>
        <strain evidence="2">PSN309</strain>
    </source>
</reference>
<accession>A0AAN6WN60</accession>
<dbReference type="PANTHER" id="PTHR38847">
    <property type="match status" value="1"/>
</dbReference>
<gene>
    <name evidence="2" type="ORF">QBC35DRAFT_466501</name>
</gene>
<keyword evidence="3" id="KW-1185">Reference proteome</keyword>
<evidence type="ECO:0000256" key="1">
    <source>
        <dbReference type="SAM" id="SignalP"/>
    </source>
</evidence>
<name>A0AAN6WN60_9PEZI</name>